<dbReference type="EC" id="1.2.1.41" evidence="7"/>
<comment type="subcellular location">
    <subcellularLocation>
        <location evidence="7">Cytoplasm</location>
    </subcellularLocation>
</comment>
<dbReference type="GO" id="GO:0050661">
    <property type="term" value="F:NADP binding"/>
    <property type="evidence" value="ECO:0007669"/>
    <property type="project" value="InterPro"/>
</dbReference>
<dbReference type="CDD" id="cd07079">
    <property type="entry name" value="ALDH_F18-19_ProA-GPR"/>
    <property type="match status" value="1"/>
</dbReference>
<dbReference type="Proteomes" id="UP000245647">
    <property type="component" value="Unassembled WGS sequence"/>
</dbReference>
<keyword evidence="7" id="KW-0963">Cytoplasm</keyword>
<keyword evidence="3 7" id="KW-0641">Proline biosynthesis</keyword>
<dbReference type="InterPro" id="IPR020593">
    <property type="entry name" value="G-glutamylP_reductase_CS"/>
</dbReference>
<evidence type="ECO:0000256" key="5">
    <source>
        <dbReference type="ARBA" id="ARBA00023002"/>
    </source>
</evidence>
<dbReference type="RefSeq" id="WP_109414366.1">
    <property type="nucleotide sequence ID" value="NZ_QEAS01000002.1"/>
</dbReference>
<evidence type="ECO:0000256" key="7">
    <source>
        <dbReference type="HAMAP-Rule" id="MF_00412"/>
    </source>
</evidence>
<reference evidence="8 9" key="1">
    <citation type="submission" date="2018-04" db="EMBL/GenBank/DDBJ databases">
        <title>Pedobacter chongqingensis sp. nov., isolated from a rottenly hemp rope.</title>
        <authorList>
            <person name="Cai Y."/>
        </authorList>
    </citation>
    <scope>NUCLEOTIDE SEQUENCE [LARGE SCALE GENOMIC DNA]</scope>
    <source>
        <strain evidence="8 9">FJ4-8</strain>
    </source>
</reference>
<comment type="similarity">
    <text evidence="7">Belongs to the gamma-glutamyl phosphate reductase family.</text>
</comment>
<dbReference type="PROSITE" id="PS01223">
    <property type="entry name" value="PROA"/>
    <property type="match status" value="1"/>
</dbReference>
<protein>
    <recommendedName>
        <fullName evidence="7">Gamma-glutamyl phosphate reductase</fullName>
        <shortName evidence="7">GPR</shortName>
        <ecNumber evidence="7">1.2.1.41</ecNumber>
    </recommendedName>
    <alternativeName>
        <fullName evidence="7">Glutamate-5-semialdehyde dehydrogenase</fullName>
    </alternativeName>
    <alternativeName>
        <fullName evidence="7">Glutamyl-gamma-semialdehyde dehydrogenase</fullName>
        <shortName evidence="7">GSA dehydrogenase</shortName>
    </alternativeName>
</protein>
<dbReference type="NCBIfam" id="NF001221">
    <property type="entry name" value="PRK00197.1"/>
    <property type="match status" value="1"/>
</dbReference>
<dbReference type="EMBL" id="QEAS01000002">
    <property type="protein sequence ID" value="PWG82089.1"/>
    <property type="molecule type" value="Genomic_DNA"/>
</dbReference>
<sequence>MELEAQFKNAAKAGRELNACSDDKINQILSDLAEQAVLHTGMLLEENQKDLARMSKDDPRYDRLKLTEKRILDIASDIRNVAGLSSPLGKVLNSRELPNGLKLKKVTVPLGVVGIIYEARPNVTFDVFSLCLKSGNIPVLKGGSDASFSNQAIISVIHQVLLKHHMSTSIATLLPPNRESTEALLTAVKYVDVIIPRGSQGLIDFVRQNSKVPVIETGAGIVHTYFDESGDAEKGRAIVNNAKTRRVSVCNALDCLVIHQSRLTDLPFLVAPLVASGVQIFADTDAYSALENKYPSDLLMRASEEHYGTEFLDYKLAVKTVAGIDQALDHISTYSSKHSEAIVSENEENTELFLRTVDAAAVYANASTAFTDGAQFGLGAEIGISTQKLHARGPMGLEELTSYKWMVKGDGHIRG</sequence>
<keyword evidence="4 7" id="KW-0521">NADP</keyword>
<comment type="pathway">
    <text evidence="1 7">Amino-acid biosynthesis; L-proline biosynthesis; L-glutamate 5-semialdehyde from L-glutamate: step 2/2.</text>
</comment>
<dbReference type="PIRSF" id="PIRSF000151">
    <property type="entry name" value="GPR"/>
    <property type="match status" value="1"/>
</dbReference>
<evidence type="ECO:0000313" key="8">
    <source>
        <dbReference type="EMBL" id="PWG82089.1"/>
    </source>
</evidence>
<dbReference type="SUPFAM" id="SSF53720">
    <property type="entry name" value="ALDH-like"/>
    <property type="match status" value="1"/>
</dbReference>
<dbReference type="UniPathway" id="UPA00098">
    <property type="reaction ID" value="UER00360"/>
</dbReference>
<evidence type="ECO:0000256" key="2">
    <source>
        <dbReference type="ARBA" id="ARBA00022605"/>
    </source>
</evidence>
<evidence type="ECO:0000256" key="6">
    <source>
        <dbReference type="ARBA" id="ARBA00049024"/>
    </source>
</evidence>
<dbReference type="InterPro" id="IPR016163">
    <property type="entry name" value="Ald_DH_C"/>
</dbReference>
<evidence type="ECO:0000313" key="9">
    <source>
        <dbReference type="Proteomes" id="UP000245647"/>
    </source>
</evidence>
<evidence type="ECO:0000256" key="1">
    <source>
        <dbReference type="ARBA" id="ARBA00004985"/>
    </source>
</evidence>
<dbReference type="InterPro" id="IPR016161">
    <property type="entry name" value="Ald_DH/histidinol_DH"/>
</dbReference>
<accession>A0A2U2PLN7</accession>
<comment type="catalytic activity">
    <reaction evidence="6 7">
        <text>L-glutamate 5-semialdehyde + phosphate + NADP(+) = L-glutamyl 5-phosphate + NADPH + H(+)</text>
        <dbReference type="Rhea" id="RHEA:19541"/>
        <dbReference type="ChEBI" id="CHEBI:15378"/>
        <dbReference type="ChEBI" id="CHEBI:43474"/>
        <dbReference type="ChEBI" id="CHEBI:57783"/>
        <dbReference type="ChEBI" id="CHEBI:58066"/>
        <dbReference type="ChEBI" id="CHEBI:58274"/>
        <dbReference type="ChEBI" id="CHEBI:58349"/>
        <dbReference type="EC" id="1.2.1.41"/>
    </reaction>
</comment>
<evidence type="ECO:0000256" key="3">
    <source>
        <dbReference type="ARBA" id="ARBA00022650"/>
    </source>
</evidence>
<dbReference type="InterPro" id="IPR000965">
    <property type="entry name" value="GPR_dom"/>
</dbReference>
<keyword evidence="9" id="KW-1185">Reference proteome</keyword>
<comment type="function">
    <text evidence="7">Catalyzes the NADPH-dependent reduction of L-glutamate 5-phosphate into L-glutamate 5-semialdehyde and phosphate. The product spontaneously undergoes cyclization to form 1-pyrroline-5-carboxylate.</text>
</comment>
<dbReference type="PANTHER" id="PTHR11063:SF8">
    <property type="entry name" value="DELTA-1-PYRROLINE-5-CARBOXYLATE SYNTHASE"/>
    <property type="match status" value="1"/>
</dbReference>
<name>A0A2U2PLN7_9SPHI</name>
<organism evidence="8 9">
    <name type="scientific">Pararcticibacter amylolyticus</name>
    <dbReference type="NCBI Taxonomy" id="2173175"/>
    <lineage>
        <taxon>Bacteria</taxon>
        <taxon>Pseudomonadati</taxon>
        <taxon>Bacteroidota</taxon>
        <taxon>Sphingobacteriia</taxon>
        <taxon>Sphingobacteriales</taxon>
        <taxon>Sphingobacteriaceae</taxon>
        <taxon>Pararcticibacter</taxon>
    </lineage>
</organism>
<dbReference type="OrthoDB" id="9809970at2"/>
<dbReference type="HAMAP" id="MF_00412">
    <property type="entry name" value="ProA"/>
    <property type="match status" value="1"/>
</dbReference>
<dbReference type="Gene3D" id="3.40.309.10">
    <property type="entry name" value="Aldehyde Dehydrogenase, Chain A, domain 2"/>
    <property type="match status" value="1"/>
</dbReference>
<comment type="caution">
    <text evidence="8">The sequence shown here is derived from an EMBL/GenBank/DDBJ whole genome shotgun (WGS) entry which is preliminary data.</text>
</comment>
<dbReference type="GO" id="GO:0005737">
    <property type="term" value="C:cytoplasm"/>
    <property type="evidence" value="ECO:0007669"/>
    <property type="project" value="UniProtKB-SubCell"/>
</dbReference>
<dbReference type="InterPro" id="IPR012134">
    <property type="entry name" value="Glu-5-SA_DH"/>
</dbReference>
<dbReference type="PANTHER" id="PTHR11063">
    <property type="entry name" value="GLUTAMATE SEMIALDEHYDE DEHYDROGENASE"/>
    <property type="match status" value="1"/>
</dbReference>
<keyword evidence="5 7" id="KW-0560">Oxidoreductase</keyword>
<keyword evidence="2 7" id="KW-0028">Amino-acid biosynthesis</keyword>
<dbReference type="NCBIfam" id="TIGR00407">
    <property type="entry name" value="proA"/>
    <property type="match status" value="1"/>
</dbReference>
<dbReference type="InterPro" id="IPR016162">
    <property type="entry name" value="Ald_DH_N"/>
</dbReference>
<gene>
    <name evidence="7" type="primary">proA</name>
    <name evidence="8" type="ORF">DDR33_03470</name>
</gene>
<dbReference type="Gene3D" id="3.40.605.10">
    <property type="entry name" value="Aldehyde Dehydrogenase, Chain A, domain 1"/>
    <property type="match status" value="1"/>
</dbReference>
<dbReference type="GO" id="GO:0004350">
    <property type="term" value="F:glutamate-5-semialdehyde dehydrogenase activity"/>
    <property type="evidence" value="ECO:0007669"/>
    <property type="project" value="UniProtKB-UniRule"/>
</dbReference>
<dbReference type="AlphaFoldDB" id="A0A2U2PLN7"/>
<proteinExistence type="inferred from homology"/>
<dbReference type="GO" id="GO:0055129">
    <property type="term" value="P:L-proline biosynthetic process"/>
    <property type="evidence" value="ECO:0007669"/>
    <property type="project" value="UniProtKB-UniRule"/>
</dbReference>
<evidence type="ECO:0000256" key="4">
    <source>
        <dbReference type="ARBA" id="ARBA00022857"/>
    </source>
</evidence>